<name>A0A223CXT4_9BACL</name>
<sequence length="259" mass="29741">MFIKSSVTKNSRCALPDTCSTPRRENYAKSRNWQGGIEMSSWKTRLLLVLTSVLLLSGSAATAAERASDFKITKAQFTQQKPEIKIAYPQLSGLPDAAVQKKLNHLFRKAAQYQPQPDSRPLVTYINEYKITLRHGSILNVLYDNYEFTGGAHGMSHRKSLLLNLQDGTRYALKDLFQPGVDYVTEISDVIKQQDKTHVLDTFHPFEKIDPDEGFFLTPEYLVIYFPPIKYTPYYMSFQNFQIPYAKLSNILKPEWRLS</sequence>
<dbReference type="OrthoDB" id="5637at2"/>
<gene>
    <name evidence="3" type="ORF">CIG75_03775</name>
</gene>
<dbReference type="Pfam" id="PF11738">
    <property type="entry name" value="DUF3298"/>
    <property type="match status" value="1"/>
</dbReference>
<organism evidence="3 4">
    <name type="scientific">Tumebacillus algifaecis</name>
    <dbReference type="NCBI Taxonomy" id="1214604"/>
    <lineage>
        <taxon>Bacteria</taxon>
        <taxon>Bacillati</taxon>
        <taxon>Bacillota</taxon>
        <taxon>Bacilli</taxon>
        <taxon>Bacillales</taxon>
        <taxon>Alicyclobacillaceae</taxon>
        <taxon>Tumebacillus</taxon>
    </lineage>
</organism>
<dbReference type="Gene3D" id="3.90.640.20">
    <property type="entry name" value="Heat-shock cognate protein, ATPase"/>
    <property type="match status" value="1"/>
</dbReference>
<feature type="domain" description="Deacetylase PdaC" evidence="2">
    <location>
        <begin position="83"/>
        <end position="156"/>
    </location>
</feature>
<dbReference type="KEGG" id="tab:CIG75_03775"/>
<feature type="domain" description="DUF3298" evidence="1">
    <location>
        <begin position="174"/>
        <end position="245"/>
    </location>
</feature>
<evidence type="ECO:0008006" key="5">
    <source>
        <dbReference type="Google" id="ProtNLM"/>
    </source>
</evidence>
<dbReference type="InterPro" id="IPR021729">
    <property type="entry name" value="DUF3298"/>
</dbReference>
<evidence type="ECO:0000259" key="2">
    <source>
        <dbReference type="Pfam" id="PF13739"/>
    </source>
</evidence>
<dbReference type="Pfam" id="PF13739">
    <property type="entry name" value="PdaC"/>
    <property type="match status" value="1"/>
</dbReference>
<accession>A0A223CXT4</accession>
<dbReference type="Proteomes" id="UP000214688">
    <property type="component" value="Chromosome"/>
</dbReference>
<protein>
    <recommendedName>
        <fullName evidence="5">DUF3298 domain-containing protein</fullName>
    </recommendedName>
</protein>
<reference evidence="3 4" key="1">
    <citation type="journal article" date="2015" name="Int. J. Syst. Evol. Microbiol.">
        <title>Tumebacillus algifaecis sp. nov., isolated from decomposing algal scum.</title>
        <authorList>
            <person name="Wu Y.F."/>
            <person name="Zhang B."/>
            <person name="Xing P."/>
            <person name="Wu Q.L."/>
            <person name="Liu S.J."/>
        </authorList>
    </citation>
    <scope>NUCLEOTIDE SEQUENCE [LARGE SCALE GENOMIC DNA]</scope>
    <source>
        <strain evidence="3 4">THMBR28</strain>
    </source>
</reference>
<proteinExistence type="predicted"/>
<keyword evidence="4" id="KW-1185">Reference proteome</keyword>
<dbReference type="InterPro" id="IPR037126">
    <property type="entry name" value="PdaC/RsiV-like_sf"/>
</dbReference>
<evidence type="ECO:0000313" key="4">
    <source>
        <dbReference type="Proteomes" id="UP000214688"/>
    </source>
</evidence>
<dbReference type="AlphaFoldDB" id="A0A223CXT4"/>
<evidence type="ECO:0000313" key="3">
    <source>
        <dbReference type="EMBL" id="ASS74189.1"/>
    </source>
</evidence>
<evidence type="ECO:0000259" key="1">
    <source>
        <dbReference type="Pfam" id="PF11738"/>
    </source>
</evidence>
<dbReference type="InterPro" id="IPR025303">
    <property type="entry name" value="PdaC"/>
</dbReference>
<dbReference type="Gene3D" id="3.30.565.40">
    <property type="entry name" value="Fervidobacterium nodosum Rt17-B1 like"/>
    <property type="match status" value="1"/>
</dbReference>
<dbReference type="EMBL" id="CP022657">
    <property type="protein sequence ID" value="ASS74189.1"/>
    <property type="molecule type" value="Genomic_DNA"/>
</dbReference>